<dbReference type="Pfam" id="PF21152">
    <property type="entry name" value="YgjK_N"/>
    <property type="match status" value="1"/>
</dbReference>
<protein>
    <submittedName>
        <fullName evidence="3">Putative isomerase</fullName>
    </submittedName>
</protein>
<dbReference type="InterPro" id="IPR008928">
    <property type="entry name" value="6-hairpin_glycosidase_sf"/>
</dbReference>
<keyword evidence="3" id="KW-0413">Isomerase</keyword>
<evidence type="ECO:0000259" key="2">
    <source>
        <dbReference type="Pfam" id="PF22422"/>
    </source>
</evidence>
<dbReference type="Gene3D" id="2.70.98.50">
    <property type="entry name" value="putative glycoside hydrolase family protein from bacillus halodurans"/>
    <property type="match status" value="1"/>
</dbReference>
<accession>A0A4R2P4M8</accession>
<proteinExistence type="predicted"/>
<dbReference type="RefSeq" id="WP_207902934.1">
    <property type="nucleotide sequence ID" value="NZ_SLXK01000009.1"/>
</dbReference>
<evidence type="ECO:0000259" key="1">
    <source>
        <dbReference type="Pfam" id="PF21152"/>
    </source>
</evidence>
<evidence type="ECO:0000313" key="4">
    <source>
        <dbReference type="Proteomes" id="UP000295416"/>
    </source>
</evidence>
<keyword evidence="4" id="KW-1185">Reference proteome</keyword>
<dbReference type="PANTHER" id="PTHR23403">
    <property type="entry name" value="TREHALASE"/>
    <property type="match status" value="1"/>
</dbReference>
<dbReference type="AlphaFoldDB" id="A0A4R2P4M8"/>
<comment type="caution">
    <text evidence="3">The sequence shown here is derived from an EMBL/GenBank/DDBJ whole genome shotgun (WGS) entry which is preliminary data.</text>
</comment>
<dbReference type="Proteomes" id="UP000295416">
    <property type="component" value="Unassembled WGS sequence"/>
</dbReference>
<dbReference type="EMBL" id="SLXK01000009">
    <property type="protein sequence ID" value="TCP29607.1"/>
    <property type="molecule type" value="Genomic_DNA"/>
</dbReference>
<feature type="domain" description="Mannosylglycerate hydrolase MGH1-like glycoside hydrolase" evidence="2">
    <location>
        <begin position="344"/>
        <end position="701"/>
    </location>
</feature>
<dbReference type="Pfam" id="PF22422">
    <property type="entry name" value="MGH1-like_GH"/>
    <property type="match status" value="1"/>
</dbReference>
<reference evidence="3 4" key="1">
    <citation type="submission" date="2019-03" db="EMBL/GenBank/DDBJ databases">
        <title>Genomic Encyclopedia of Type Strains, Phase IV (KMG-IV): sequencing the most valuable type-strain genomes for metagenomic binning, comparative biology and taxonomic classification.</title>
        <authorList>
            <person name="Goeker M."/>
        </authorList>
    </citation>
    <scope>NUCLEOTIDE SEQUENCE [LARGE SCALE GENOMIC DNA]</scope>
    <source>
        <strain evidence="3 4">DSM 19377</strain>
    </source>
</reference>
<sequence>MKNASKIVLIIAGILLVFGSIDMNKSMAFSTKNDMIRKFPNVLDLHGVPQEARTNKLNTFTDLGAWHGYSLPPKDRQQFYGGFTGPMLIAGNHGPLYLSKAFNQIHITDNDTGKEINLLKDKSPEMNAYPGMLKQVYHLDHFDLTLELRYVTNRTALVKTVIKNRSGHRLNLNIKWTGKLLKPKKEPYKSAESLSASKGGVQVDFNGLENLNGSSFEITYPYKVKSVIEHDRYTTQLKNNVKVPAKGEHVLYSAQSYTFTAKERETEHKKLEKVFAHPKEYIKQTDKRWQGYLTRTLKKGSAQKKYQNVAVKSMETLITNWRSAAGDLKTDGITPSITGGDFSYGFWSWDTWKQAVAVVNFDPRLAEDSIRSMFDYQITKHSNRPQDEGMIPDVIYFDKEENNYRNTKPPLAAWGVWKVYQKTQDKSFLKEMYPKLVLYHDWWYKNRDHDHNGIAEYGATVDPANNSPEAALEAAAWESGMDNAPRFDQDFGIKILKNYDKKGQLVGYSLSQESVDLNVYLYAEKLYLSEIASVLGENKDAKAFKKEAHDIKKYIQKHMYSKKEGYFYDIDIESKQPLVERGKGIEGVIPLWSGLANHKQAKQVKRALMDENQFNTYMPLPTVSKSNPKFDPEEYWRGPVWLDQAYFAIKGLANYGYGSEANTLTAKLFEHADGLLGNGPIRENYNPETGGQLNARDFSWSSAFFYLLEQNYLR</sequence>
<dbReference type="InterPro" id="IPR001661">
    <property type="entry name" value="Glyco_hydro_37"/>
</dbReference>
<dbReference type="Gene3D" id="1.10.287.100">
    <property type="match status" value="1"/>
</dbReference>
<gene>
    <name evidence="3" type="ORF">EV207_10961</name>
</gene>
<feature type="domain" description="Glucosidase YgjK N-terminal" evidence="1">
    <location>
        <begin position="53"/>
        <end position="290"/>
    </location>
</feature>
<dbReference type="GO" id="GO:0004555">
    <property type="term" value="F:alpha,alpha-trehalase activity"/>
    <property type="evidence" value="ECO:0007669"/>
    <property type="project" value="InterPro"/>
</dbReference>
<dbReference type="Gene3D" id="1.50.10.10">
    <property type="match status" value="1"/>
</dbReference>
<evidence type="ECO:0000313" key="3">
    <source>
        <dbReference type="EMBL" id="TCP29607.1"/>
    </source>
</evidence>
<dbReference type="GO" id="GO:0005993">
    <property type="term" value="P:trehalose catabolic process"/>
    <property type="evidence" value="ECO:0007669"/>
    <property type="project" value="TreeGrafter"/>
</dbReference>
<dbReference type="InterPro" id="IPR054491">
    <property type="entry name" value="MGH1-like_GH"/>
</dbReference>
<dbReference type="PANTHER" id="PTHR23403:SF1">
    <property type="entry name" value="TREHALASE"/>
    <property type="match status" value="1"/>
</dbReference>
<organism evidence="3 4">
    <name type="scientific">Scopulibacillus darangshiensis</name>
    <dbReference type="NCBI Taxonomy" id="442528"/>
    <lineage>
        <taxon>Bacteria</taxon>
        <taxon>Bacillati</taxon>
        <taxon>Bacillota</taxon>
        <taxon>Bacilli</taxon>
        <taxon>Bacillales</taxon>
        <taxon>Sporolactobacillaceae</taxon>
        <taxon>Scopulibacillus</taxon>
    </lineage>
</organism>
<dbReference type="SUPFAM" id="SSF48208">
    <property type="entry name" value="Six-hairpin glycosidases"/>
    <property type="match status" value="1"/>
</dbReference>
<name>A0A4R2P4M8_9BACL</name>
<dbReference type="InterPro" id="IPR048450">
    <property type="entry name" value="YgjK_N"/>
</dbReference>
<dbReference type="GO" id="GO:0016853">
    <property type="term" value="F:isomerase activity"/>
    <property type="evidence" value="ECO:0007669"/>
    <property type="project" value="UniProtKB-KW"/>
</dbReference>
<dbReference type="InterPro" id="IPR012341">
    <property type="entry name" value="6hp_glycosidase-like_sf"/>
</dbReference>